<organism evidence="1 2">
    <name type="scientific">Spirosoma terrae</name>
    <dbReference type="NCBI Taxonomy" id="1968276"/>
    <lineage>
        <taxon>Bacteria</taxon>
        <taxon>Pseudomonadati</taxon>
        <taxon>Bacteroidota</taxon>
        <taxon>Cytophagia</taxon>
        <taxon>Cytophagales</taxon>
        <taxon>Cytophagaceae</taxon>
        <taxon>Spirosoma</taxon>
    </lineage>
</organism>
<proteinExistence type="predicted"/>
<sequence>MQTPLLTRNVQTTQQLPFVADVVIADGTVVVKLVDELRVVLSDQLTEIKIPEKDFSIGEVITQYAIIVEHLQHQASRARQLLKSVRAY</sequence>
<dbReference type="AlphaFoldDB" id="A0A6L9LFI8"/>
<evidence type="ECO:0000313" key="1">
    <source>
        <dbReference type="EMBL" id="NDU97268.1"/>
    </source>
</evidence>
<gene>
    <name evidence="1" type="ORF">GK108_20455</name>
</gene>
<dbReference type="Proteomes" id="UP000474175">
    <property type="component" value="Unassembled WGS sequence"/>
</dbReference>
<comment type="caution">
    <text evidence="1">The sequence shown here is derived from an EMBL/GenBank/DDBJ whole genome shotgun (WGS) entry which is preliminary data.</text>
</comment>
<dbReference type="RefSeq" id="WP_163952540.1">
    <property type="nucleotide sequence ID" value="NZ_JAAFZH010000010.1"/>
</dbReference>
<reference evidence="1 2" key="1">
    <citation type="submission" date="2020-02" db="EMBL/GenBank/DDBJ databases">
        <title>Draft genome sequence of two Spirosoma agri KCTC 52727 and Spirosoma terrae KCTC 52035.</title>
        <authorList>
            <person name="Rojas J."/>
            <person name="Ambika Manirajan B."/>
            <person name="Suarez C."/>
            <person name="Ratering S."/>
            <person name="Schnell S."/>
        </authorList>
    </citation>
    <scope>NUCLEOTIDE SEQUENCE [LARGE SCALE GENOMIC DNA]</scope>
    <source>
        <strain evidence="1 2">KCTC 52035</strain>
    </source>
</reference>
<accession>A0A6L9LFI8</accession>
<keyword evidence="2" id="KW-1185">Reference proteome</keyword>
<name>A0A6L9LFI8_9BACT</name>
<dbReference type="EMBL" id="JAAFZH010000010">
    <property type="protein sequence ID" value="NDU97268.1"/>
    <property type="molecule type" value="Genomic_DNA"/>
</dbReference>
<evidence type="ECO:0000313" key="2">
    <source>
        <dbReference type="Proteomes" id="UP000474175"/>
    </source>
</evidence>
<protein>
    <submittedName>
        <fullName evidence="1">Uncharacterized protein</fullName>
    </submittedName>
</protein>